<dbReference type="CDD" id="cd14947">
    <property type="entry name" value="NBR1_like"/>
    <property type="match status" value="1"/>
</dbReference>
<accession>H2XV90</accession>
<protein>
    <recommendedName>
        <fullName evidence="1">Nbr1 FW domain-containing protein</fullName>
    </recommendedName>
</protein>
<dbReference type="GO" id="GO:0016236">
    <property type="term" value="P:macroautophagy"/>
    <property type="evidence" value="ECO:0000318"/>
    <property type="project" value="GO_Central"/>
</dbReference>
<dbReference type="GeneTree" id="ENSGT00940000165292"/>
<dbReference type="HOGENOM" id="CLU_076188_0_1_1"/>
<dbReference type="Gene3D" id="2.60.40.10">
    <property type="entry name" value="Immunoglobulins"/>
    <property type="match status" value="1"/>
</dbReference>
<dbReference type="Proteomes" id="UP000008144">
    <property type="component" value="Unassembled WGS sequence"/>
</dbReference>
<dbReference type="InParanoid" id="H2XV90"/>
<dbReference type="PANTHER" id="PTHR20930:SF0">
    <property type="entry name" value="PROTEIN ILRUN"/>
    <property type="match status" value="1"/>
</dbReference>
<evidence type="ECO:0000259" key="1">
    <source>
        <dbReference type="Pfam" id="PF16158"/>
    </source>
</evidence>
<dbReference type="OMA" id="LESCNWN"/>
<dbReference type="Ensembl" id="ENSCINT00000036918.1">
    <property type="protein sequence ID" value="ENSCINP00000033574.1"/>
    <property type="gene ID" value="ENSCING00000020052.1"/>
</dbReference>
<gene>
    <name evidence="2" type="primary">LOC100179235</name>
</gene>
<evidence type="ECO:0000313" key="3">
    <source>
        <dbReference type="Proteomes" id="UP000008144"/>
    </source>
</evidence>
<organism evidence="2 3">
    <name type="scientific">Ciona intestinalis</name>
    <name type="common">Transparent sea squirt</name>
    <name type="synonym">Ascidia intestinalis</name>
    <dbReference type="NCBI Taxonomy" id="7719"/>
    <lineage>
        <taxon>Eukaryota</taxon>
        <taxon>Metazoa</taxon>
        <taxon>Chordata</taxon>
        <taxon>Tunicata</taxon>
        <taxon>Ascidiacea</taxon>
        <taxon>Phlebobranchia</taxon>
        <taxon>Cionidae</taxon>
        <taxon>Ciona</taxon>
    </lineage>
</organism>
<dbReference type="FunFam" id="1.10.8.10:FF:000015">
    <property type="entry name" value="Chromosome 6 C6orf106 homolog"/>
    <property type="match status" value="1"/>
</dbReference>
<reference evidence="3" key="1">
    <citation type="journal article" date="2002" name="Science">
        <title>The draft genome of Ciona intestinalis: insights into chordate and vertebrate origins.</title>
        <authorList>
            <person name="Dehal P."/>
            <person name="Satou Y."/>
            <person name="Campbell R.K."/>
            <person name="Chapman J."/>
            <person name="Degnan B."/>
            <person name="De Tomaso A."/>
            <person name="Davidson B."/>
            <person name="Di Gregorio A."/>
            <person name="Gelpke M."/>
            <person name="Goodstein D.M."/>
            <person name="Harafuji N."/>
            <person name="Hastings K.E."/>
            <person name="Ho I."/>
            <person name="Hotta K."/>
            <person name="Huang W."/>
            <person name="Kawashima T."/>
            <person name="Lemaire P."/>
            <person name="Martinez D."/>
            <person name="Meinertzhagen I.A."/>
            <person name="Necula S."/>
            <person name="Nonaka M."/>
            <person name="Putnam N."/>
            <person name="Rash S."/>
            <person name="Saiga H."/>
            <person name="Satake M."/>
            <person name="Terry A."/>
            <person name="Yamada L."/>
            <person name="Wang H.G."/>
            <person name="Awazu S."/>
            <person name="Azumi K."/>
            <person name="Boore J."/>
            <person name="Branno M."/>
            <person name="Chin-Bow S."/>
            <person name="DeSantis R."/>
            <person name="Doyle S."/>
            <person name="Francino P."/>
            <person name="Keys D.N."/>
            <person name="Haga S."/>
            <person name="Hayashi H."/>
            <person name="Hino K."/>
            <person name="Imai K.S."/>
            <person name="Inaba K."/>
            <person name="Kano S."/>
            <person name="Kobayashi K."/>
            <person name="Kobayashi M."/>
            <person name="Lee B.I."/>
            <person name="Makabe K.W."/>
            <person name="Manohar C."/>
            <person name="Matassi G."/>
            <person name="Medina M."/>
            <person name="Mochizuki Y."/>
            <person name="Mount S."/>
            <person name="Morishita T."/>
            <person name="Miura S."/>
            <person name="Nakayama A."/>
            <person name="Nishizaka S."/>
            <person name="Nomoto H."/>
            <person name="Ohta F."/>
            <person name="Oishi K."/>
            <person name="Rigoutsos I."/>
            <person name="Sano M."/>
            <person name="Sasaki A."/>
            <person name="Sasakura Y."/>
            <person name="Shoguchi E."/>
            <person name="Shin-i T."/>
            <person name="Spagnuolo A."/>
            <person name="Stainier D."/>
            <person name="Suzuki M.M."/>
            <person name="Tassy O."/>
            <person name="Takatori N."/>
            <person name="Tokuoka M."/>
            <person name="Yagi K."/>
            <person name="Yoshizaki F."/>
            <person name="Wada S."/>
            <person name="Zhang C."/>
            <person name="Hyatt P.D."/>
            <person name="Larimer F."/>
            <person name="Detter C."/>
            <person name="Doggett N."/>
            <person name="Glavina T."/>
            <person name="Hawkins T."/>
            <person name="Richardson P."/>
            <person name="Lucas S."/>
            <person name="Kohara Y."/>
            <person name="Levine M."/>
            <person name="Satoh N."/>
            <person name="Rokhsar D.S."/>
        </authorList>
    </citation>
    <scope>NUCLEOTIDE SEQUENCE [LARGE SCALE GENOMIC DNA]</scope>
</reference>
<dbReference type="InterPro" id="IPR032350">
    <property type="entry name" value="Nbr1_FW"/>
</dbReference>
<name>H2XV90_CIOIN</name>
<dbReference type="InterPro" id="IPR039517">
    <property type="entry name" value="C6orf106_UBA-like"/>
</dbReference>
<dbReference type="InterPro" id="IPR013783">
    <property type="entry name" value="Ig-like_fold"/>
</dbReference>
<dbReference type="GO" id="GO:0043130">
    <property type="term" value="F:ubiquitin binding"/>
    <property type="evidence" value="ECO:0000318"/>
    <property type="project" value="GO_Central"/>
</dbReference>
<feature type="domain" description="Nbr1 FW" evidence="1">
    <location>
        <begin position="84"/>
        <end position="181"/>
    </location>
</feature>
<dbReference type="STRING" id="7719.ENSCINP00000033574"/>
<sequence length="241" mass="26579">MEETEGVMDVDQCLVGKFSSMGTTDKDVLIDEFRKLLGFQLNAAGCEFFLDMTNWNLHAAIGAYYDFEMPSSKIPSMSFVSDITIGEGEAIPPGTDFIKTWRFQNSGVEKWPLGCTLRFVNGERMSSPEWISVGEVQPHETVDVSVKMRSPINAGLYQGQWRMFTRGMAPFGDIIWVIISVEVGGLLGVTQQMSQFSTGTNNQHQLNTTQNNPFAVDGLGANMDVNVSFGSNNGGQTFDEV</sequence>
<dbReference type="GO" id="GO:0000407">
    <property type="term" value="C:phagophore assembly site"/>
    <property type="evidence" value="ECO:0000318"/>
    <property type="project" value="GO_Central"/>
</dbReference>
<dbReference type="Gene3D" id="1.10.8.10">
    <property type="entry name" value="DNA helicase RuvA subunit, C-terminal domain"/>
    <property type="match status" value="1"/>
</dbReference>
<keyword evidence="3" id="KW-1185">Reference proteome</keyword>
<dbReference type="CDD" id="cd14349">
    <property type="entry name" value="UBA_CF106"/>
    <property type="match status" value="1"/>
</dbReference>
<dbReference type="FunCoup" id="H2XV90">
    <property type="interactions" value="168"/>
</dbReference>
<proteinExistence type="predicted"/>
<dbReference type="AlphaFoldDB" id="H2XV90"/>
<reference evidence="2" key="2">
    <citation type="submission" date="2025-08" db="UniProtKB">
        <authorList>
            <consortium name="Ensembl"/>
        </authorList>
    </citation>
    <scope>IDENTIFICATION</scope>
</reference>
<dbReference type="Pfam" id="PF16158">
    <property type="entry name" value="N_BRCA1_IG"/>
    <property type="match status" value="1"/>
</dbReference>
<dbReference type="PANTHER" id="PTHR20930">
    <property type="entry name" value="OVARIAN CARCINOMA ANTIGEN CA125-RELATED"/>
    <property type="match status" value="1"/>
</dbReference>
<evidence type="ECO:0000313" key="2">
    <source>
        <dbReference type="Ensembl" id="ENSCINP00000033574.1"/>
    </source>
</evidence>
<dbReference type="Pfam" id="PF14555">
    <property type="entry name" value="UBA_4"/>
    <property type="match status" value="1"/>
</dbReference>
<reference evidence="2" key="3">
    <citation type="submission" date="2025-09" db="UniProtKB">
        <authorList>
            <consortium name="Ensembl"/>
        </authorList>
    </citation>
    <scope>IDENTIFICATION</scope>
</reference>